<comment type="caution">
    <text evidence="2">The sequence shown here is derived from an EMBL/GenBank/DDBJ whole genome shotgun (WGS) entry which is preliminary data.</text>
</comment>
<dbReference type="AlphaFoldDB" id="A0A1F6TA41"/>
<evidence type="ECO:0000313" key="3">
    <source>
        <dbReference type="Proteomes" id="UP000177925"/>
    </source>
</evidence>
<gene>
    <name evidence="2" type="ORF">A2150_06595</name>
</gene>
<dbReference type="InterPro" id="IPR030995">
    <property type="entry name" value="SoxZ"/>
</dbReference>
<feature type="domain" description="Sulphur oxidation protein SoxZ" evidence="1">
    <location>
        <begin position="9"/>
        <end position="100"/>
    </location>
</feature>
<reference evidence="2 3" key="1">
    <citation type="journal article" date="2016" name="Nat. Commun.">
        <title>Thousands of microbial genomes shed light on interconnected biogeochemical processes in an aquifer system.</title>
        <authorList>
            <person name="Anantharaman K."/>
            <person name="Brown C.T."/>
            <person name="Hug L.A."/>
            <person name="Sharon I."/>
            <person name="Castelle C.J."/>
            <person name="Probst A.J."/>
            <person name="Thomas B.C."/>
            <person name="Singh A."/>
            <person name="Wilkins M.J."/>
            <person name="Karaoz U."/>
            <person name="Brodie E.L."/>
            <person name="Williams K.H."/>
            <person name="Hubbard S.S."/>
            <person name="Banfield J.F."/>
        </authorList>
    </citation>
    <scope>NUCLEOTIDE SEQUENCE [LARGE SCALE GENOMIC DNA]</scope>
</reference>
<sequence length="103" mass="10815">MAKLTKIKTRPKGGATEILVLVNHPMETGNRVNAKTKEKIPAHFIQKLTVEVNGKAIAVADLGVAVSKDPLIGVAVKAKTGDKVKVNWSDNKGETGTAETAVG</sequence>
<evidence type="ECO:0000259" key="1">
    <source>
        <dbReference type="Pfam" id="PF08770"/>
    </source>
</evidence>
<dbReference type="Pfam" id="PF08770">
    <property type="entry name" value="SoxZ"/>
    <property type="match status" value="1"/>
</dbReference>
<dbReference type="InterPro" id="IPR014880">
    <property type="entry name" value="SoxZ_dom"/>
</dbReference>
<accession>A0A1F6TA41</accession>
<dbReference type="NCBIfam" id="TIGR04490">
    <property type="entry name" value="SoxZ_true"/>
    <property type="match status" value="1"/>
</dbReference>
<dbReference type="Gene3D" id="2.60.40.10">
    <property type="entry name" value="Immunoglobulins"/>
    <property type="match status" value="1"/>
</dbReference>
<dbReference type="SUPFAM" id="SSF81296">
    <property type="entry name" value="E set domains"/>
    <property type="match status" value="1"/>
</dbReference>
<dbReference type="InterPro" id="IPR014756">
    <property type="entry name" value="Ig_E-set"/>
</dbReference>
<dbReference type="STRING" id="1817758.A2150_06595"/>
<organism evidence="2 3">
    <name type="scientific">Candidatus Muproteobacteria bacterium RBG_16_64_11</name>
    <dbReference type="NCBI Taxonomy" id="1817758"/>
    <lineage>
        <taxon>Bacteria</taxon>
        <taxon>Pseudomonadati</taxon>
        <taxon>Pseudomonadota</taxon>
        <taxon>Candidatus Muproteobacteria</taxon>
    </lineage>
</organism>
<evidence type="ECO:0000313" key="2">
    <source>
        <dbReference type="EMBL" id="OGI41990.1"/>
    </source>
</evidence>
<proteinExistence type="predicted"/>
<name>A0A1F6TA41_9PROT</name>
<dbReference type="Proteomes" id="UP000177925">
    <property type="component" value="Unassembled WGS sequence"/>
</dbReference>
<dbReference type="InterPro" id="IPR013783">
    <property type="entry name" value="Ig-like_fold"/>
</dbReference>
<protein>
    <submittedName>
        <fullName evidence="2">Thiosulfate oxidation carrier complex protein SoxZ</fullName>
    </submittedName>
</protein>
<dbReference type="EMBL" id="MFSS01000105">
    <property type="protein sequence ID" value="OGI41990.1"/>
    <property type="molecule type" value="Genomic_DNA"/>
</dbReference>